<reference evidence="1 2" key="1">
    <citation type="journal article" date="2022" name="Genome Biol. Evol.">
        <title>The Spruce Budworm Genome: Reconstructing the Evolutionary History of Antifreeze Proteins.</title>
        <authorList>
            <person name="Beliveau C."/>
            <person name="Gagne P."/>
            <person name="Picq S."/>
            <person name="Vernygora O."/>
            <person name="Keeling C.I."/>
            <person name="Pinkney K."/>
            <person name="Doucet D."/>
            <person name="Wen F."/>
            <person name="Johnston J.S."/>
            <person name="Maaroufi H."/>
            <person name="Boyle B."/>
            <person name="Laroche J."/>
            <person name="Dewar K."/>
            <person name="Juretic N."/>
            <person name="Blackburn G."/>
            <person name="Nisole A."/>
            <person name="Brunet B."/>
            <person name="Brandao M."/>
            <person name="Lumley L."/>
            <person name="Duan J."/>
            <person name="Quan G."/>
            <person name="Lucarotti C.J."/>
            <person name="Roe A.D."/>
            <person name="Sperling F.A.H."/>
            <person name="Levesque R.C."/>
            <person name="Cusson M."/>
        </authorList>
    </citation>
    <scope>NUCLEOTIDE SEQUENCE [LARGE SCALE GENOMIC DNA]</scope>
    <source>
        <strain evidence="1">Glfc:IPQL:Cfum</strain>
    </source>
</reference>
<comment type="caution">
    <text evidence="1">The sequence shown here is derived from an EMBL/GenBank/DDBJ whole genome shotgun (WGS) entry which is preliminary data.</text>
</comment>
<name>A0ACC0KQX1_CHOFU</name>
<protein>
    <submittedName>
        <fullName evidence="1">Uncharacterized protein</fullName>
    </submittedName>
</protein>
<evidence type="ECO:0000313" key="2">
    <source>
        <dbReference type="Proteomes" id="UP001064048"/>
    </source>
</evidence>
<keyword evidence="2" id="KW-1185">Reference proteome</keyword>
<dbReference type="EMBL" id="CM046118">
    <property type="protein sequence ID" value="KAI8438698.1"/>
    <property type="molecule type" value="Genomic_DNA"/>
</dbReference>
<accession>A0ACC0KQX1</accession>
<gene>
    <name evidence="1" type="ORF">MSG28_011114</name>
</gene>
<sequence>METNFVRADNTNLPKIDAFMVARFFKNNADYYAAELKNVKTAVSARESYGDDAIGYVQLHRERGICTVKCKMCPEHKVRAKGYNVTLTVDESDCEIISCECHDCAASAGGCKHAVAFLMWVHRRTEEPSCTSIECYWKKSTLSKVGTTMKYITVQQMSKKEVPHRPSSSALYDEFITEAKKRKIDNCELLKYQDDFRHSGIMKYSLHCLLLDQTPEIKNNVDKLIDLMKTSFTVTAISMIEEATRGQNKSSLWYEMRYGRITASKAHEVSVCHTPDGSLVATIMGAKVPDTAAMKRGRNLEHSVRKTVTSPDGLTKDAIIEIKCPTKAKAKENYLKNGIITTKYKAQVQLQMYATGIKKCYFCVADSKFEETRKVEIVLENYDSEYVRNLVKKCVLPVMTYGAETWSLTVGLLERLKVTQRAMERAMLRVSLRDRIRNTEIRRRTKVTDIAGKICKLKWQWAGHIARRTDNRWGRKVLEWRPRTGRRSVGRPPTRWTEDIVRVAGNRWMQVASCRSLWRSKGEAFVQQWTSSG</sequence>
<proteinExistence type="predicted"/>
<dbReference type="Proteomes" id="UP001064048">
    <property type="component" value="Chromosome 18"/>
</dbReference>
<organism evidence="1 2">
    <name type="scientific">Choristoneura fumiferana</name>
    <name type="common">Spruce budworm moth</name>
    <name type="synonym">Archips fumiferana</name>
    <dbReference type="NCBI Taxonomy" id="7141"/>
    <lineage>
        <taxon>Eukaryota</taxon>
        <taxon>Metazoa</taxon>
        <taxon>Ecdysozoa</taxon>
        <taxon>Arthropoda</taxon>
        <taxon>Hexapoda</taxon>
        <taxon>Insecta</taxon>
        <taxon>Pterygota</taxon>
        <taxon>Neoptera</taxon>
        <taxon>Endopterygota</taxon>
        <taxon>Lepidoptera</taxon>
        <taxon>Glossata</taxon>
        <taxon>Ditrysia</taxon>
        <taxon>Tortricoidea</taxon>
        <taxon>Tortricidae</taxon>
        <taxon>Tortricinae</taxon>
        <taxon>Choristoneura</taxon>
    </lineage>
</organism>
<evidence type="ECO:0000313" key="1">
    <source>
        <dbReference type="EMBL" id="KAI8438698.1"/>
    </source>
</evidence>